<protein>
    <recommendedName>
        <fullName evidence="3">F5/8 type C domain-containing protein</fullName>
    </recommendedName>
</protein>
<gene>
    <name evidence="1" type="ORF">QEH52_09605</name>
</gene>
<keyword evidence="2" id="KW-1185">Reference proteome</keyword>
<sequence length="141" mass="15714">MARWYRGASLILVDKEQFQHIHVTDVGDYDEALFLSDNSALSYNIQAGSHDYIIDLGQAKRVSRFFLNNQSAAGSFRVLCADTLDELESEEWIQLSQAVDFASGVIPSVTFPSIEIRYILIRFDIQSAGSIGNFGVTGERS</sequence>
<comment type="caution">
    <text evidence="1">The sequence shown here is derived from an EMBL/GenBank/DDBJ whole genome shotgun (WGS) entry which is preliminary data.</text>
</comment>
<evidence type="ECO:0000313" key="1">
    <source>
        <dbReference type="EMBL" id="MDQ8207765.1"/>
    </source>
</evidence>
<organism evidence="1 2">
    <name type="scientific">Thalassobacterium maritimum</name>
    <dbReference type="NCBI Taxonomy" id="3041265"/>
    <lineage>
        <taxon>Bacteria</taxon>
        <taxon>Pseudomonadati</taxon>
        <taxon>Verrucomicrobiota</taxon>
        <taxon>Opitutia</taxon>
        <taxon>Puniceicoccales</taxon>
        <taxon>Coraliomargaritaceae</taxon>
        <taxon>Thalassobacterium</taxon>
    </lineage>
</organism>
<accession>A0ABU1AUE5</accession>
<dbReference type="Proteomes" id="UP001225316">
    <property type="component" value="Unassembled WGS sequence"/>
</dbReference>
<evidence type="ECO:0000313" key="2">
    <source>
        <dbReference type="Proteomes" id="UP001225316"/>
    </source>
</evidence>
<name>A0ABU1AUE5_9BACT</name>
<reference evidence="1 2" key="1">
    <citation type="submission" date="2023-04" db="EMBL/GenBank/DDBJ databases">
        <title>A novel bacteria isolated from coastal sediment.</title>
        <authorList>
            <person name="Liu X.-J."/>
            <person name="Du Z.-J."/>
        </authorList>
    </citation>
    <scope>NUCLEOTIDE SEQUENCE [LARGE SCALE GENOMIC DNA]</scope>
    <source>
        <strain evidence="1 2">SDUM461003</strain>
    </source>
</reference>
<evidence type="ECO:0008006" key="3">
    <source>
        <dbReference type="Google" id="ProtNLM"/>
    </source>
</evidence>
<dbReference type="EMBL" id="JARXHW010000018">
    <property type="protein sequence ID" value="MDQ8207765.1"/>
    <property type="molecule type" value="Genomic_DNA"/>
</dbReference>
<dbReference type="RefSeq" id="WP_308950030.1">
    <property type="nucleotide sequence ID" value="NZ_JARXHW010000018.1"/>
</dbReference>
<proteinExistence type="predicted"/>